<comment type="caution">
    <text evidence="1">The sequence shown here is derived from an EMBL/GenBank/DDBJ whole genome shotgun (WGS) entry which is preliminary data.</text>
</comment>
<dbReference type="AlphaFoldDB" id="A0A7J8CIW8"/>
<dbReference type="Proteomes" id="UP000593571">
    <property type="component" value="Unassembled WGS sequence"/>
</dbReference>
<dbReference type="GO" id="GO:0031461">
    <property type="term" value="C:cullin-RING ubiquitin ligase complex"/>
    <property type="evidence" value="ECO:0007669"/>
    <property type="project" value="TreeGrafter"/>
</dbReference>
<sequence>MDHHVSTIKPRRIQNQNVIHRLEHRRISSGKAGTHWHQVRVFHQNVFPNFTVVNVEKPPCFLRKFSPDGRYFIAFSSDQTSLDLSLFSYDDKWVSVMERPKTCGDHPIRFYARDSGLLKFEIQAGLLGRPINHTVRRLVAFTFHPFEPFAISVQRTNAEYVVNFHMRHCCT</sequence>
<dbReference type="GO" id="GO:0032436">
    <property type="term" value="P:positive regulation of proteasomal ubiquitin-dependent protein catabolic process"/>
    <property type="evidence" value="ECO:0007669"/>
    <property type="project" value="TreeGrafter"/>
</dbReference>
<dbReference type="EMBL" id="JACASE010000014">
    <property type="protein sequence ID" value="KAF6410729.1"/>
    <property type="molecule type" value="Genomic_DNA"/>
</dbReference>
<dbReference type="GO" id="GO:0031625">
    <property type="term" value="F:ubiquitin protein ligase binding"/>
    <property type="evidence" value="ECO:0007669"/>
    <property type="project" value="TreeGrafter"/>
</dbReference>
<reference evidence="1 2" key="1">
    <citation type="journal article" date="2020" name="Nature">
        <title>Six reference-quality genomes reveal evolution of bat adaptations.</title>
        <authorList>
            <person name="Jebb D."/>
            <person name="Huang Z."/>
            <person name="Pippel M."/>
            <person name="Hughes G.M."/>
            <person name="Lavrichenko K."/>
            <person name="Devanna P."/>
            <person name="Winkler S."/>
            <person name="Jermiin L.S."/>
            <person name="Skirmuntt E.C."/>
            <person name="Katzourakis A."/>
            <person name="Burkitt-Gray L."/>
            <person name="Ray D.A."/>
            <person name="Sullivan K.A.M."/>
            <person name="Roscito J.G."/>
            <person name="Kirilenko B.M."/>
            <person name="Davalos L.M."/>
            <person name="Corthals A.P."/>
            <person name="Power M.L."/>
            <person name="Jones G."/>
            <person name="Ransome R.D."/>
            <person name="Dechmann D.K.N."/>
            <person name="Locatelli A.G."/>
            <person name="Puechmaille S.J."/>
            <person name="Fedrigo O."/>
            <person name="Jarvis E.D."/>
            <person name="Hiller M."/>
            <person name="Vernes S.C."/>
            <person name="Myers E.W."/>
            <person name="Teeling E.C."/>
        </authorList>
    </citation>
    <scope>NUCLEOTIDE SEQUENCE [LARGE SCALE GENOMIC DNA]</scope>
    <source>
        <strain evidence="1">MRouAeg1</strain>
        <tissue evidence="1">Muscle</tissue>
    </source>
</reference>
<name>A0A7J8CIW8_ROUAE</name>
<dbReference type="GO" id="GO:1990756">
    <property type="term" value="F:ubiquitin-like ligase-substrate adaptor activity"/>
    <property type="evidence" value="ECO:0007669"/>
    <property type="project" value="TreeGrafter"/>
</dbReference>
<dbReference type="PANTHER" id="PTHR13374">
    <property type="entry name" value="DET1 HOMOLOG DE-ETIOLATED-1 HOMOLOG"/>
    <property type="match status" value="1"/>
</dbReference>
<accession>A0A7J8CIW8</accession>
<dbReference type="Pfam" id="PF09737">
    <property type="entry name" value="Det1"/>
    <property type="match status" value="1"/>
</dbReference>
<dbReference type="GO" id="GO:0016567">
    <property type="term" value="P:protein ubiquitination"/>
    <property type="evidence" value="ECO:0007669"/>
    <property type="project" value="TreeGrafter"/>
</dbReference>
<evidence type="ECO:0000313" key="2">
    <source>
        <dbReference type="Proteomes" id="UP000593571"/>
    </source>
</evidence>
<proteinExistence type="predicted"/>
<dbReference type="GO" id="GO:0005634">
    <property type="term" value="C:nucleus"/>
    <property type="evidence" value="ECO:0007669"/>
    <property type="project" value="TreeGrafter"/>
</dbReference>
<keyword evidence="2" id="KW-1185">Reference proteome</keyword>
<protein>
    <recommendedName>
        <fullName evidence="3">DET1 partner of COP1 E3 ubiquitin ligase</fullName>
    </recommendedName>
</protein>
<dbReference type="PANTHER" id="PTHR13374:SF3">
    <property type="entry name" value="DET1 HOMOLOG"/>
    <property type="match status" value="1"/>
</dbReference>
<evidence type="ECO:0008006" key="3">
    <source>
        <dbReference type="Google" id="ProtNLM"/>
    </source>
</evidence>
<dbReference type="InterPro" id="IPR019138">
    <property type="entry name" value="De-etiolated_protein_1_Det1"/>
</dbReference>
<organism evidence="1 2">
    <name type="scientific">Rousettus aegyptiacus</name>
    <name type="common">Egyptian fruit bat</name>
    <name type="synonym">Pteropus aegyptiacus</name>
    <dbReference type="NCBI Taxonomy" id="9407"/>
    <lineage>
        <taxon>Eukaryota</taxon>
        <taxon>Metazoa</taxon>
        <taxon>Chordata</taxon>
        <taxon>Craniata</taxon>
        <taxon>Vertebrata</taxon>
        <taxon>Euteleostomi</taxon>
        <taxon>Mammalia</taxon>
        <taxon>Eutheria</taxon>
        <taxon>Laurasiatheria</taxon>
        <taxon>Chiroptera</taxon>
        <taxon>Yinpterochiroptera</taxon>
        <taxon>Pteropodoidea</taxon>
        <taxon>Pteropodidae</taxon>
        <taxon>Rousettinae</taxon>
        <taxon>Rousettus</taxon>
    </lineage>
</organism>
<evidence type="ECO:0000313" key="1">
    <source>
        <dbReference type="EMBL" id="KAF6410729.1"/>
    </source>
</evidence>
<gene>
    <name evidence="1" type="ORF">HJG63_009171</name>
</gene>